<evidence type="ECO:0000313" key="2">
    <source>
        <dbReference type="EnsemblProtists" id="HpaP803626"/>
    </source>
</evidence>
<reference evidence="3" key="1">
    <citation type="journal article" date="2010" name="Science">
        <title>Signatures of adaptation to obligate biotrophy in the Hyaloperonospora arabidopsidis genome.</title>
        <authorList>
            <person name="Baxter L."/>
            <person name="Tripathy S."/>
            <person name="Ishaque N."/>
            <person name="Boot N."/>
            <person name="Cabral A."/>
            <person name="Kemen E."/>
            <person name="Thines M."/>
            <person name="Ah-Fong A."/>
            <person name="Anderson R."/>
            <person name="Badejoko W."/>
            <person name="Bittner-Eddy P."/>
            <person name="Boore J.L."/>
            <person name="Chibucos M.C."/>
            <person name="Coates M."/>
            <person name="Dehal P."/>
            <person name="Delehaunty K."/>
            <person name="Dong S."/>
            <person name="Downton P."/>
            <person name="Dumas B."/>
            <person name="Fabro G."/>
            <person name="Fronick C."/>
            <person name="Fuerstenberg S.I."/>
            <person name="Fulton L."/>
            <person name="Gaulin E."/>
            <person name="Govers F."/>
            <person name="Hughes L."/>
            <person name="Humphray S."/>
            <person name="Jiang R.H."/>
            <person name="Judelson H."/>
            <person name="Kamoun S."/>
            <person name="Kyung K."/>
            <person name="Meijer H."/>
            <person name="Minx P."/>
            <person name="Morris P."/>
            <person name="Nelson J."/>
            <person name="Phuntumart V."/>
            <person name="Qutob D."/>
            <person name="Rehmany A."/>
            <person name="Rougon-Cardoso A."/>
            <person name="Ryden P."/>
            <person name="Torto-Alalibo T."/>
            <person name="Studholme D."/>
            <person name="Wang Y."/>
            <person name="Win J."/>
            <person name="Wood J."/>
            <person name="Clifton S.W."/>
            <person name="Rogers J."/>
            <person name="Van den Ackerveken G."/>
            <person name="Jones J.D."/>
            <person name="McDowell J.M."/>
            <person name="Beynon J."/>
            <person name="Tyler B.M."/>
        </authorList>
    </citation>
    <scope>NUCLEOTIDE SEQUENCE [LARGE SCALE GENOMIC DNA]</scope>
    <source>
        <strain evidence="3">Emoy2</strain>
    </source>
</reference>
<dbReference type="HOGENOM" id="CLU_141940_0_0_1"/>
<feature type="compositionally biased region" description="Low complexity" evidence="1">
    <location>
        <begin position="29"/>
        <end position="46"/>
    </location>
</feature>
<feature type="region of interest" description="Disordered" evidence="1">
    <location>
        <begin position="29"/>
        <end position="140"/>
    </location>
</feature>
<sequence length="157" mass="16624">MVNKSMRCAAKAAEKAAALTRAAVLDDAQSLAADDASSAADATLPATPVAADARGESLRANDDGSQVELIYLRELDGGSDSKKTSRSPESIGEAEYEPTNRTRAGSQTRGHYRSLFSSEDEHADSSPAPATAHSPSSECGDDLYRLMTILVVPRRRL</sequence>
<dbReference type="EnsemblProtists" id="HpaT803626">
    <property type="protein sequence ID" value="HpaP803626"/>
    <property type="gene ID" value="HpaG803626"/>
</dbReference>
<feature type="compositionally biased region" description="Basic and acidic residues" evidence="1">
    <location>
        <begin position="53"/>
        <end position="62"/>
    </location>
</feature>
<evidence type="ECO:0000256" key="1">
    <source>
        <dbReference type="SAM" id="MobiDB-lite"/>
    </source>
</evidence>
<reference evidence="2" key="2">
    <citation type="submission" date="2015-06" db="UniProtKB">
        <authorList>
            <consortium name="EnsemblProtists"/>
        </authorList>
    </citation>
    <scope>IDENTIFICATION</scope>
    <source>
        <strain evidence="2">Emoy2</strain>
    </source>
</reference>
<proteinExistence type="predicted"/>
<accession>M4BBG3</accession>
<dbReference type="InParanoid" id="M4BBG3"/>
<name>M4BBG3_HYAAE</name>
<protein>
    <submittedName>
        <fullName evidence="2">Uncharacterized protein</fullName>
    </submittedName>
</protein>
<dbReference type="AlphaFoldDB" id="M4BBG3"/>
<evidence type="ECO:0000313" key="3">
    <source>
        <dbReference type="Proteomes" id="UP000011713"/>
    </source>
</evidence>
<feature type="compositionally biased region" description="Polar residues" evidence="1">
    <location>
        <begin position="99"/>
        <end position="109"/>
    </location>
</feature>
<keyword evidence="3" id="KW-1185">Reference proteome</keyword>
<dbReference type="VEuPathDB" id="FungiDB:HpaG803626"/>
<dbReference type="EMBL" id="JH598095">
    <property type="status" value="NOT_ANNOTATED_CDS"/>
    <property type="molecule type" value="Genomic_DNA"/>
</dbReference>
<dbReference type="Proteomes" id="UP000011713">
    <property type="component" value="Unassembled WGS sequence"/>
</dbReference>
<feature type="compositionally biased region" description="Low complexity" evidence="1">
    <location>
        <begin position="125"/>
        <end position="137"/>
    </location>
</feature>
<organism evidence="2 3">
    <name type="scientific">Hyaloperonospora arabidopsidis (strain Emoy2)</name>
    <name type="common">Downy mildew agent</name>
    <name type="synonym">Peronospora arabidopsidis</name>
    <dbReference type="NCBI Taxonomy" id="559515"/>
    <lineage>
        <taxon>Eukaryota</taxon>
        <taxon>Sar</taxon>
        <taxon>Stramenopiles</taxon>
        <taxon>Oomycota</taxon>
        <taxon>Peronosporomycetes</taxon>
        <taxon>Peronosporales</taxon>
        <taxon>Peronosporaceae</taxon>
        <taxon>Hyaloperonospora</taxon>
    </lineage>
</organism>
<feature type="compositionally biased region" description="Basic and acidic residues" evidence="1">
    <location>
        <begin position="71"/>
        <end position="83"/>
    </location>
</feature>